<organism evidence="1">
    <name type="scientific">marine sediment metagenome</name>
    <dbReference type="NCBI Taxonomy" id="412755"/>
    <lineage>
        <taxon>unclassified sequences</taxon>
        <taxon>metagenomes</taxon>
        <taxon>ecological metagenomes</taxon>
    </lineage>
</organism>
<evidence type="ECO:0008006" key="2">
    <source>
        <dbReference type="Google" id="ProtNLM"/>
    </source>
</evidence>
<accession>X1QA51</accession>
<name>X1QA51_9ZZZZ</name>
<sequence>LKEFSLEEHLLMVKNPNYWQSIDSYAPDEFKMIGTTEPITVRTLISRRELEITDQWQSLEAITALDKIEVCSGLRVYSAIFQCCYG</sequence>
<evidence type="ECO:0000313" key="1">
    <source>
        <dbReference type="EMBL" id="GAI40139.1"/>
    </source>
</evidence>
<reference evidence="1" key="1">
    <citation type="journal article" date="2014" name="Front. Microbiol.">
        <title>High frequency of phylogenetically diverse reductive dehalogenase-homologous genes in deep subseafloor sedimentary metagenomes.</title>
        <authorList>
            <person name="Kawai M."/>
            <person name="Futagami T."/>
            <person name="Toyoda A."/>
            <person name="Takaki Y."/>
            <person name="Nishi S."/>
            <person name="Hori S."/>
            <person name="Arai W."/>
            <person name="Tsubouchi T."/>
            <person name="Morono Y."/>
            <person name="Uchiyama I."/>
            <person name="Ito T."/>
            <person name="Fujiyama A."/>
            <person name="Inagaki F."/>
            <person name="Takami H."/>
        </authorList>
    </citation>
    <scope>NUCLEOTIDE SEQUENCE</scope>
    <source>
        <strain evidence="1">Expedition CK06-06</strain>
    </source>
</reference>
<gene>
    <name evidence="1" type="ORF">S06H3_46337</name>
</gene>
<proteinExistence type="predicted"/>
<dbReference type="EMBL" id="BARV01029016">
    <property type="protein sequence ID" value="GAI40139.1"/>
    <property type="molecule type" value="Genomic_DNA"/>
</dbReference>
<feature type="non-terminal residue" evidence="1">
    <location>
        <position position="1"/>
    </location>
</feature>
<dbReference type="AlphaFoldDB" id="X1QA51"/>
<comment type="caution">
    <text evidence="1">The sequence shown here is derived from an EMBL/GenBank/DDBJ whole genome shotgun (WGS) entry which is preliminary data.</text>
</comment>
<protein>
    <recommendedName>
        <fullName evidence="2">Solute-binding protein family 5 domain-containing protein</fullName>
    </recommendedName>
</protein>